<dbReference type="GO" id="GO:0016020">
    <property type="term" value="C:membrane"/>
    <property type="evidence" value="ECO:0007669"/>
    <property type="project" value="TreeGrafter"/>
</dbReference>
<dbReference type="STRING" id="1385510.GCA_000425205_03274"/>
<dbReference type="RefSeq" id="WP_026801491.1">
    <property type="nucleotide sequence ID" value="NZ_AULI01000017.1"/>
</dbReference>
<dbReference type="Proteomes" id="UP000030528">
    <property type="component" value="Unassembled WGS sequence"/>
</dbReference>
<reference evidence="2 3" key="1">
    <citation type="submission" date="2013-08" db="EMBL/GenBank/DDBJ databases">
        <authorList>
            <person name="Huang J."/>
            <person name="Wang G."/>
        </authorList>
    </citation>
    <scope>NUCLEOTIDE SEQUENCE [LARGE SCALE GENOMIC DNA]</scope>
    <source>
        <strain evidence="2 3">JSM 076056</strain>
    </source>
</reference>
<dbReference type="InterPro" id="IPR011330">
    <property type="entry name" value="Glyco_hydro/deAcase_b/a-brl"/>
</dbReference>
<dbReference type="GO" id="GO:0005975">
    <property type="term" value="P:carbohydrate metabolic process"/>
    <property type="evidence" value="ECO:0007669"/>
    <property type="project" value="InterPro"/>
</dbReference>
<dbReference type="GO" id="GO:0016810">
    <property type="term" value="F:hydrolase activity, acting on carbon-nitrogen (but not peptide) bonds"/>
    <property type="evidence" value="ECO:0007669"/>
    <property type="project" value="InterPro"/>
</dbReference>
<proteinExistence type="predicted"/>
<dbReference type="eggNOG" id="COG0726">
    <property type="taxonomic scope" value="Bacteria"/>
</dbReference>
<dbReference type="PANTHER" id="PTHR10587:SF128">
    <property type="entry name" value="POLYSACCHARIDE DEACETYLASE PDAB-RELATED"/>
    <property type="match status" value="1"/>
</dbReference>
<evidence type="ECO:0000313" key="2">
    <source>
        <dbReference type="EMBL" id="KGX90350.1"/>
    </source>
</evidence>
<dbReference type="Gene3D" id="3.20.20.370">
    <property type="entry name" value="Glycoside hydrolase/deacetylase"/>
    <property type="match status" value="1"/>
</dbReference>
<dbReference type="SUPFAM" id="SSF88713">
    <property type="entry name" value="Glycoside hydrolase/deacetylase"/>
    <property type="match status" value="1"/>
</dbReference>
<protein>
    <submittedName>
        <fullName evidence="2">Polysaccharide deacetylase</fullName>
    </submittedName>
</protein>
<dbReference type="AlphaFoldDB" id="A0A0A5GGV6"/>
<evidence type="ECO:0000313" key="3">
    <source>
        <dbReference type="Proteomes" id="UP000030528"/>
    </source>
</evidence>
<accession>A0A0A5GGV6</accession>
<sequence>MSHFYSLKLNKWKRWSVIVVAALFSAIFVWAEKDSAFSVFSTDKGPRALVSSGENEDEVSLTFNISWGQEEVFPILETLKKHDAKATFFVSGEWAERHPEILQAIQEDQHEIGMMGYRYKSYIDQEPAQVKKDLLYAKGVFDKIGLTDIEYLRPPSGKFNDDVLKLAEQLGYQVVQWSVNPEDWRNPGTQKIVDHVMKDTKGGDIIVLHASDSVKQTEEALRTILPGLKNKGYTFATISELVSKAEAQSKRID</sequence>
<dbReference type="Pfam" id="PF01522">
    <property type="entry name" value="Polysacc_deac_1"/>
    <property type="match status" value="1"/>
</dbReference>
<dbReference type="PROSITE" id="PS51677">
    <property type="entry name" value="NODB"/>
    <property type="match status" value="1"/>
</dbReference>
<comment type="caution">
    <text evidence="2">The sequence shown here is derived from an EMBL/GenBank/DDBJ whole genome shotgun (WGS) entry which is preliminary data.</text>
</comment>
<dbReference type="InterPro" id="IPR014132">
    <property type="entry name" value="PdaB-like"/>
</dbReference>
<keyword evidence="3" id="KW-1185">Reference proteome</keyword>
<dbReference type="OrthoDB" id="9806342at2"/>
<dbReference type="NCBIfam" id="TIGR02764">
    <property type="entry name" value="spore_ybaN_pdaB"/>
    <property type="match status" value="1"/>
</dbReference>
<evidence type="ECO:0000259" key="1">
    <source>
        <dbReference type="PROSITE" id="PS51677"/>
    </source>
</evidence>
<dbReference type="InterPro" id="IPR002509">
    <property type="entry name" value="NODB_dom"/>
</dbReference>
<feature type="domain" description="NodB homology" evidence="1">
    <location>
        <begin position="57"/>
        <end position="236"/>
    </location>
</feature>
<organism evidence="2 3">
    <name type="scientific">Pontibacillus halophilus JSM 076056 = DSM 19796</name>
    <dbReference type="NCBI Taxonomy" id="1385510"/>
    <lineage>
        <taxon>Bacteria</taxon>
        <taxon>Bacillati</taxon>
        <taxon>Bacillota</taxon>
        <taxon>Bacilli</taxon>
        <taxon>Bacillales</taxon>
        <taxon>Bacillaceae</taxon>
        <taxon>Pontibacillus</taxon>
    </lineage>
</organism>
<dbReference type="PANTHER" id="PTHR10587">
    <property type="entry name" value="GLYCOSYL TRANSFERASE-RELATED"/>
    <property type="match status" value="1"/>
</dbReference>
<name>A0A0A5GGV6_9BACI</name>
<dbReference type="InterPro" id="IPR050248">
    <property type="entry name" value="Polysacc_deacetylase_ArnD"/>
</dbReference>
<gene>
    <name evidence="2" type="ORF">N781_07760</name>
</gene>
<dbReference type="EMBL" id="AVPE01000015">
    <property type="protein sequence ID" value="KGX90350.1"/>
    <property type="molecule type" value="Genomic_DNA"/>
</dbReference>